<keyword evidence="3" id="KW-1133">Transmembrane helix</keyword>
<protein>
    <submittedName>
        <fullName evidence="4">Uncharacterized protein</fullName>
    </submittedName>
</protein>
<keyword evidence="3" id="KW-0812">Transmembrane</keyword>
<evidence type="ECO:0000256" key="2">
    <source>
        <dbReference type="SAM" id="MobiDB-lite"/>
    </source>
</evidence>
<feature type="region of interest" description="Disordered" evidence="2">
    <location>
        <begin position="963"/>
        <end position="991"/>
    </location>
</feature>
<keyword evidence="3" id="KW-0472">Membrane</keyword>
<reference evidence="4 5" key="1">
    <citation type="journal article" date="2024" name="IMA Fungus">
        <title>IMA Genome - F19 : A genome assembly and annotation guide to empower mycologists, including annotated draft genome sequences of Ceratocystis pirilliformis, Diaporthe australafricana, Fusarium ophioides, Paecilomyces lecythidis, and Sporothrix stenoceras.</title>
        <authorList>
            <person name="Aylward J."/>
            <person name="Wilson A.M."/>
            <person name="Visagie C.M."/>
            <person name="Spraker J."/>
            <person name="Barnes I."/>
            <person name="Buitendag C."/>
            <person name="Ceriani C."/>
            <person name="Del Mar Angel L."/>
            <person name="du Plessis D."/>
            <person name="Fuchs T."/>
            <person name="Gasser K."/>
            <person name="Kramer D."/>
            <person name="Li W."/>
            <person name="Munsamy K."/>
            <person name="Piso A."/>
            <person name="Price J.L."/>
            <person name="Sonnekus B."/>
            <person name="Thomas C."/>
            <person name="van der Nest A."/>
            <person name="van Dijk A."/>
            <person name="van Heerden A."/>
            <person name="van Vuuren N."/>
            <person name="Yilmaz N."/>
            <person name="Duong T.A."/>
            <person name="van der Merwe N.A."/>
            <person name="Wingfield M.J."/>
            <person name="Wingfield B.D."/>
        </authorList>
    </citation>
    <scope>NUCLEOTIDE SEQUENCE [LARGE SCALE GENOMIC DNA]</scope>
    <source>
        <strain evidence="4 5">CMW 18300</strain>
    </source>
</reference>
<feature type="transmembrane region" description="Helical" evidence="3">
    <location>
        <begin position="1469"/>
        <end position="1486"/>
    </location>
</feature>
<evidence type="ECO:0000256" key="1">
    <source>
        <dbReference type="SAM" id="Coils"/>
    </source>
</evidence>
<sequence>MPSESLAPKFVEFEPGDSPDDTKIFLSGLPDVNEDIFQKCLSMVDKTSPEQDREPLLEVDDKNCGEWSDEWGEGYSHHASFGDNGTTASVSRYGDIMQVTQYLGKGSSGIFSMDQASINEPYQVAARAQDLEELSVTSTFGAYTYGIGMSSLPSERIAPVKWLNWKWPRFEWQTNGTRVIFQYVVREGVVLHQLLFQNNSIAPQELPDVWLASELEITDLDCLHSPYENEYLVRNSSGPHGYGRVTIKPINPEQRRDATKPEEIQGAPTPERHKSTTTEHYQAVALIDMFIDGKRECMETWEGQKRILGKLDPGHVKEIVVAYKLSDHPKEQISWEDLMIPAEHANVSKFIREDLKTLGDEGMSARLLLLGLQLVGVVAEARGSHEGASLSQPEVDYATARFDAEKASGFDKMEYLTWRHLEHILSVCAVPISQSPIDVLEDIQSDVSIGNDDGIGLVALTCGDIYAFKFLIVVQHQLASSNVKSDYITDLCDRVQRTCEGQVKWLGHVWETRSDRPLDLGCFAANYWVTGEEMPEDSATWQPDDAMTDTALQILKITSYLRTLKTDHHTSTYPNRPCDIFERIQTFLTKIFVSWLHTLDKLDVRARYAWPHGKEDGVNTFLLEDHFWIWKALEAMEDLGLWAQLPSPNTFNAEDSQPRLQLGSTNAEEIQVDNFMRRVGQRSGFLKLTCEPDHNDDSWKSLYRKFHTISKRIVPNKVLRSVLQHFTATSDVLGSFLLDIRDNALVFDQIAPGSKSFFEDPSFKQLWYQTINVQPLHLENEEYGSTWYNIMRLVLSIMLGMKGKSLNEKKPPHALQDSIRMLLGFFGHNGFLGAHLDDNRKPVLFGDEQDRDSYYHASFEAMYMLQVCTIAKPALDEVRAPRELAKDVDQLAEILRCVKDISSHLTRNPSAQDRGLRHENTHATKDDTISNRSVKASNICLIEEEWMHNFPEFLSTLTNHEHLEEGGADSTEASGHAEMAGGDNSETARSAPPEITHYTSRCLIRHCIHHISLTFIADARKQKLYGQPRAVNPEPWLDSPYLSYNNEQLKERLQRPRTARDAKKRFIWLPQADCNEHARKICQAANASEAEKQAISNFFNRHIQYGIFYQDQTALALNSWQTELNLSFNLLSPINEDIKQTQHDRRLKGQSTWVPQLNRVSMGYRFDGDLFDRYWTCHLVESERCTQTIPHDHDILRSSEDIESVFKSYNKSREHFKQWWQRKILELLLTHRMLTKQIDESKKIFNKMEWILQSIEKISLSVGTRHEVIPTASDIWGLGEHRKELLQDLSDDLESTLGTLEGWNDREWKRGQETPRWTPHDEKKYRKRIKELQISLEQDQRRLWKLFPEVTRLQKRFEVRSKQFNEERERQRVQREALSDRNVRWFTYVTIVFAPLSFAEGFYSMGGAPEYGLIISLVKFCFAALAVTVAVILLTIAVMPDFKEWLKILEVWKINLVENEDGKRQRQPWDKLVLSVLDLLVIYLLYPRDVLKAKRSGSTTMGLTMGLILDLILAPVFVLYWLASFLALNLGDFCALIDTKSQRRFGKMIEQASTLAARPPRLFRKTPEAPKARALAGS</sequence>
<dbReference type="Proteomes" id="UP001583177">
    <property type="component" value="Unassembled WGS sequence"/>
</dbReference>
<feature type="coiled-coil region" evidence="1">
    <location>
        <begin position="1322"/>
        <end position="1381"/>
    </location>
</feature>
<feature type="region of interest" description="Disordered" evidence="2">
    <location>
        <begin position="906"/>
        <end position="929"/>
    </location>
</feature>
<comment type="caution">
    <text evidence="4">The sequence shown here is derived from an EMBL/GenBank/DDBJ whole genome shotgun (WGS) entry which is preliminary data.</text>
</comment>
<feature type="compositionally biased region" description="Basic and acidic residues" evidence="2">
    <location>
        <begin position="914"/>
        <end position="929"/>
    </location>
</feature>
<feature type="compositionally biased region" description="Basic and acidic residues" evidence="2">
    <location>
        <begin position="253"/>
        <end position="263"/>
    </location>
</feature>
<keyword evidence="1" id="KW-0175">Coiled coil</keyword>
<feature type="region of interest" description="Disordered" evidence="2">
    <location>
        <begin position="250"/>
        <end position="278"/>
    </location>
</feature>
<evidence type="ECO:0000256" key="3">
    <source>
        <dbReference type="SAM" id="Phobius"/>
    </source>
</evidence>
<gene>
    <name evidence="4" type="ORF">Daus18300_013254</name>
</gene>
<keyword evidence="5" id="KW-1185">Reference proteome</keyword>
<feature type="transmembrane region" description="Helical" evidence="3">
    <location>
        <begin position="1507"/>
        <end position="1528"/>
    </location>
</feature>
<evidence type="ECO:0000313" key="4">
    <source>
        <dbReference type="EMBL" id="KAL1849430.1"/>
    </source>
</evidence>
<name>A0ABR3VZN4_9PEZI</name>
<evidence type="ECO:0000313" key="5">
    <source>
        <dbReference type="Proteomes" id="UP001583177"/>
    </source>
</evidence>
<proteinExistence type="predicted"/>
<dbReference type="EMBL" id="JAWRVE010000200">
    <property type="protein sequence ID" value="KAL1849430.1"/>
    <property type="molecule type" value="Genomic_DNA"/>
</dbReference>
<feature type="transmembrane region" description="Helical" evidence="3">
    <location>
        <begin position="1417"/>
        <end position="1439"/>
    </location>
</feature>
<accession>A0ABR3VZN4</accession>
<organism evidence="4 5">
    <name type="scientific">Diaporthe australafricana</name>
    <dbReference type="NCBI Taxonomy" id="127596"/>
    <lineage>
        <taxon>Eukaryota</taxon>
        <taxon>Fungi</taxon>
        <taxon>Dikarya</taxon>
        <taxon>Ascomycota</taxon>
        <taxon>Pezizomycotina</taxon>
        <taxon>Sordariomycetes</taxon>
        <taxon>Sordariomycetidae</taxon>
        <taxon>Diaporthales</taxon>
        <taxon>Diaporthaceae</taxon>
        <taxon>Diaporthe</taxon>
    </lineage>
</organism>